<reference evidence="1 2" key="1">
    <citation type="submission" date="2015-04" db="EMBL/GenBank/DDBJ databases">
        <authorList>
            <person name="Heijne W.H."/>
            <person name="Fedorova N.D."/>
            <person name="Nierman W.C."/>
            <person name="Vollebregt A.W."/>
            <person name="Zhao Z."/>
            <person name="Wu L."/>
            <person name="Kumar M."/>
            <person name="Stam H."/>
            <person name="van den Berg M.A."/>
            <person name="Pel H.J."/>
        </authorList>
    </citation>
    <scope>NUCLEOTIDE SEQUENCE [LARGE SCALE GENOMIC DNA]</scope>
    <source>
        <strain evidence="1 2">CBS 393.64</strain>
    </source>
</reference>
<feature type="non-terminal residue" evidence="1">
    <location>
        <position position="1"/>
    </location>
</feature>
<evidence type="ECO:0000313" key="2">
    <source>
        <dbReference type="Proteomes" id="UP000053958"/>
    </source>
</evidence>
<dbReference type="Proteomes" id="UP000053958">
    <property type="component" value="Unassembled WGS sequence"/>
</dbReference>
<gene>
    <name evidence="1" type="ORF">T310_9789</name>
</gene>
<sequence>ARRAYSRPSTAPAPTSPPYEWTITTICRPSSARRWSTEWTWAMSLCRPLVGGSAPTDVKVTASVSSPRWAMSPRMASKASGRCQAPGTNTKTGLLVSAIAAQIFCNNNTMERNWSRNRKENRFSTCKEELLEMPTK</sequence>
<evidence type="ECO:0000313" key="1">
    <source>
        <dbReference type="EMBL" id="KKA16590.1"/>
    </source>
</evidence>
<organism evidence="1 2">
    <name type="scientific">Rasamsonia emersonii (strain ATCC 16479 / CBS 393.64 / IMI 116815)</name>
    <dbReference type="NCBI Taxonomy" id="1408163"/>
    <lineage>
        <taxon>Eukaryota</taxon>
        <taxon>Fungi</taxon>
        <taxon>Dikarya</taxon>
        <taxon>Ascomycota</taxon>
        <taxon>Pezizomycotina</taxon>
        <taxon>Eurotiomycetes</taxon>
        <taxon>Eurotiomycetidae</taxon>
        <taxon>Eurotiales</taxon>
        <taxon>Trichocomaceae</taxon>
        <taxon>Rasamsonia</taxon>
    </lineage>
</organism>
<protein>
    <submittedName>
        <fullName evidence="1">Uncharacterized protein</fullName>
    </submittedName>
</protein>
<dbReference type="EMBL" id="LASV01000751">
    <property type="protein sequence ID" value="KKA16590.1"/>
    <property type="molecule type" value="Genomic_DNA"/>
</dbReference>
<dbReference type="RefSeq" id="XP_013323202.1">
    <property type="nucleotide sequence ID" value="XM_013467748.1"/>
</dbReference>
<keyword evidence="2" id="KW-1185">Reference proteome</keyword>
<comment type="caution">
    <text evidence="1">The sequence shown here is derived from an EMBL/GenBank/DDBJ whole genome shotgun (WGS) entry which is preliminary data.</text>
</comment>
<name>A0A0F4YEJ9_RASE3</name>
<accession>A0A0F4YEJ9</accession>
<proteinExistence type="predicted"/>
<feature type="non-terminal residue" evidence="1">
    <location>
        <position position="136"/>
    </location>
</feature>
<dbReference type="AlphaFoldDB" id="A0A0F4YEJ9"/>
<dbReference type="GeneID" id="25321719"/>